<keyword evidence="2" id="KW-1185">Reference proteome</keyword>
<dbReference type="AlphaFoldDB" id="A0A5B7F6X6"/>
<dbReference type="EMBL" id="VSRR010004917">
    <property type="protein sequence ID" value="MPC41076.1"/>
    <property type="molecule type" value="Genomic_DNA"/>
</dbReference>
<evidence type="ECO:0000313" key="2">
    <source>
        <dbReference type="Proteomes" id="UP000324222"/>
    </source>
</evidence>
<accession>A0A5B7F6X6</accession>
<dbReference type="Proteomes" id="UP000324222">
    <property type="component" value="Unassembled WGS sequence"/>
</dbReference>
<protein>
    <submittedName>
        <fullName evidence="1">Uncharacterized protein</fullName>
    </submittedName>
</protein>
<gene>
    <name evidence="1" type="ORF">E2C01_034657</name>
</gene>
<reference evidence="1 2" key="1">
    <citation type="submission" date="2019-05" db="EMBL/GenBank/DDBJ databases">
        <title>Another draft genome of Portunus trituberculatus and its Hox gene families provides insights of decapod evolution.</title>
        <authorList>
            <person name="Jeong J.-H."/>
            <person name="Song I."/>
            <person name="Kim S."/>
            <person name="Choi T."/>
            <person name="Kim D."/>
            <person name="Ryu S."/>
            <person name="Kim W."/>
        </authorList>
    </citation>
    <scope>NUCLEOTIDE SEQUENCE [LARGE SCALE GENOMIC DNA]</scope>
    <source>
        <tissue evidence="1">Muscle</tissue>
    </source>
</reference>
<evidence type="ECO:0000313" key="1">
    <source>
        <dbReference type="EMBL" id="MPC41076.1"/>
    </source>
</evidence>
<proteinExistence type="predicted"/>
<name>A0A5B7F6X6_PORTR</name>
<organism evidence="1 2">
    <name type="scientific">Portunus trituberculatus</name>
    <name type="common">Swimming crab</name>
    <name type="synonym">Neptunus trituberculatus</name>
    <dbReference type="NCBI Taxonomy" id="210409"/>
    <lineage>
        <taxon>Eukaryota</taxon>
        <taxon>Metazoa</taxon>
        <taxon>Ecdysozoa</taxon>
        <taxon>Arthropoda</taxon>
        <taxon>Crustacea</taxon>
        <taxon>Multicrustacea</taxon>
        <taxon>Malacostraca</taxon>
        <taxon>Eumalacostraca</taxon>
        <taxon>Eucarida</taxon>
        <taxon>Decapoda</taxon>
        <taxon>Pleocyemata</taxon>
        <taxon>Brachyura</taxon>
        <taxon>Eubrachyura</taxon>
        <taxon>Portunoidea</taxon>
        <taxon>Portunidae</taxon>
        <taxon>Portuninae</taxon>
        <taxon>Portunus</taxon>
    </lineage>
</organism>
<sequence length="75" mass="8306">MQGSTDTPGPHNTLAHILQHSTLSPQLFFKAIEVISQVFKVYSQKGLFTKAREMISQVFMGVLATGDAENMSKHQ</sequence>
<comment type="caution">
    <text evidence="1">The sequence shown here is derived from an EMBL/GenBank/DDBJ whole genome shotgun (WGS) entry which is preliminary data.</text>
</comment>